<feature type="transmembrane region" description="Helical" evidence="1">
    <location>
        <begin position="111"/>
        <end position="134"/>
    </location>
</feature>
<keyword evidence="3" id="KW-0808">Transferase</keyword>
<feature type="transmembrane region" description="Helical" evidence="1">
    <location>
        <begin position="197"/>
        <end position="216"/>
    </location>
</feature>
<evidence type="ECO:0000259" key="2">
    <source>
        <dbReference type="Pfam" id="PF01757"/>
    </source>
</evidence>
<evidence type="ECO:0000313" key="3">
    <source>
        <dbReference type="EMBL" id="SBS69877.1"/>
    </source>
</evidence>
<feature type="transmembrane region" description="Helical" evidence="1">
    <location>
        <begin position="395"/>
        <end position="412"/>
    </location>
</feature>
<dbReference type="RefSeq" id="WP_295572211.1">
    <property type="nucleotide sequence ID" value="NZ_FLQR01000001.1"/>
</dbReference>
<dbReference type="InterPro" id="IPR002656">
    <property type="entry name" value="Acyl_transf_3_dom"/>
</dbReference>
<keyword evidence="3" id="KW-0012">Acyltransferase</keyword>
<feature type="transmembrane region" description="Helical" evidence="1">
    <location>
        <begin position="63"/>
        <end position="83"/>
    </location>
</feature>
<keyword evidence="1" id="KW-1133">Transmembrane helix</keyword>
<feature type="transmembrane region" description="Helical" evidence="1">
    <location>
        <begin position="334"/>
        <end position="357"/>
    </location>
</feature>
<reference evidence="3" key="1">
    <citation type="submission" date="2016-03" db="EMBL/GenBank/DDBJ databases">
        <authorList>
            <person name="Ploux O."/>
        </authorList>
    </citation>
    <scope>NUCLEOTIDE SEQUENCE</scope>
    <source>
        <strain evidence="3">UC1</strain>
    </source>
</reference>
<organism evidence="3">
    <name type="scientific">uncultured Microbacterium sp</name>
    <dbReference type="NCBI Taxonomy" id="191216"/>
    <lineage>
        <taxon>Bacteria</taxon>
        <taxon>Bacillati</taxon>
        <taxon>Actinomycetota</taxon>
        <taxon>Actinomycetes</taxon>
        <taxon>Micrococcales</taxon>
        <taxon>Microbacteriaceae</taxon>
        <taxon>Microbacterium</taxon>
        <taxon>environmental samples</taxon>
    </lineage>
</organism>
<sequence length="425" mass="45488">MSTVAPHEMQRDLSRRDLTLDLARVVCVLFVVVVHILMVGIGPGPDGALIATRPAEAEPWFDAATWVGQIMPLFFVVGGFAAATGWRSWTAKGGDAVGFIRTRTLRLAQPALPLFVFFAAVLVAVTLAGIAPGLVESAAVGAGSPLWFLAAYLLCQAGVPLLTRLHERAPRMTIAALVAGVVLVDVARFTTGVTEMGLLNLLFVWPLIQQFGFWYADGWFDRRSPVTLLAIAAACYLVLWPLTGWGPYSPSMLGGLNPPTLPLVALGLGQACLLRLAKPVLSRLMELRAMQAFVFLLGSRLMTVYLWHLPVILAVTGVTLLIPGAAPAPSSPAWWWTRPLVFVVVLAAVLALSLLVARWEALGDLRATPGAVLVAIGWLCAFVPPFAVMQWFLDVQLAVGGAILLAAAVLLLRRGAPTRSVRSEA</sequence>
<feature type="transmembrane region" description="Helical" evidence="1">
    <location>
        <begin position="228"/>
        <end position="248"/>
    </location>
</feature>
<evidence type="ECO:0000256" key="1">
    <source>
        <dbReference type="SAM" id="Phobius"/>
    </source>
</evidence>
<feature type="transmembrane region" description="Helical" evidence="1">
    <location>
        <begin position="289"/>
        <end position="322"/>
    </location>
</feature>
<dbReference type="Pfam" id="PF01757">
    <property type="entry name" value="Acyl_transf_3"/>
    <property type="match status" value="1"/>
</dbReference>
<accession>A0A1Y5NTZ9</accession>
<keyword evidence="1" id="KW-0812">Transmembrane</keyword>
<feature type="transmembrane region" description="Helical" evidence="1">
    <location>
        <begin position="369"/>
        <end position="389"/>
    </location>
</feature>
<feature type="domain" description="Acyltransferase 3" evidence="2">
    <location>
        <begin position="20"/>
        <end position="357"/>
    </location>
</feature>
<name>A0A1Y5NTZ9_9MICO</name>
<gene>
    <name evidence="3" type="ORF">MIPYR_10058</name>
</gene>
<protein>
    <submittedName>
        <fullName evidence="3">Acyltransferase family protein</fullName>
    </submittedName>
</protein>
<dbReference type="EMBL" id="FLQR01000001">
    <property type="protein sequence ID" value="SBS69877.1"/>
    <property type="molecule type" value="Genomic_DNA"/>
</dbReference>
<feature type="transmembrane region" description="Helical" evidence="1">
    <location>
        <begin position="21"/>
        <end position="43"/>
    </location>
</feature>
<dbReference type="AlphaFoldDB" id="A0A1Y5NTZ9"/>
<keyword evidence="1" id="KW-0472">Membrane</keyword>
<feature type="transmembrane region" description="Helical" evidence="1">
    <location>
        <begin position="260"/>
        <end position="277"/>
    </location>
</feature>
<dbReference type="GO" id="GO:0016747">
    <property type="term" value="F:acyltransferase activity, transferring groups other than amino-acyl groups"/>
    <property type="evidence" value="ECO:0007669"/>
    <property type="project" value="InterPro"/>
</dbReference>
<feature type="transmembrane region" description="Helical" evidence="1">
    <location>
        <begin position="146"/>
        <end position="165"/>
    </location>
</feature>
<feature type="transmembrane region" description="Helical" evidence="1">
    <location>
        <begin position="172"/>
        <end position="191"/>
    </location>
</feature>
<proteinExistence type="predicted"/>